<evidence type="ECO:0000256" key="1">
    <source>
        <dbReference type="SAM" id="MobiDB-lite"/>
    </source>
</evidence>
<feature type="region of interest" description="Disordered" evidence="1">
    <location>
        <begin position="797"/>
        <end position="905"/>
    </location>
</feature>
<reference evidence="2 3" key="1">
    <citation type="submission" date="2024-10" db="EMBL/GenBank/DDBJ databases">
        <title>Updated reference genomes for cyclostephanoid diatoms.</title>
        <authorList>
            <person name="Roberts W.R."/>
            <person name="Alverson A.J."/>
        </authorList>
    </citation>
    <scope>NUCLEOTIDE SEQUENCE [LARGE SCALE GENOMIC DNA]</scope>
    <source>
        <strain evidence="2 3">AJA276-08</strain>
    </source>
</reference>
<gene>
    <name evidence="2" type="ORF">ACHAW5_005865</name>
</gene>
<dbReference type="EMBL" id="JALLAZ020000394">
    <property type="protein sequence ID" value="KAL3796182.1"/>
    <property type="molecule type" value="Genomic_DNA"/>
</dbReference>
<feature type="compositionally biased region" description="Polar residues" evidence="1">
    <location>
        <begin position="311"/>
        <end position="320"/>
    </location>
</feature>
<evidence type="ECO:0008006" key="4">
    <source>
        <dbReference type="Google" id="ProtNLM"/>
    </source>
</evidence>
<dbReference type="AlphaFoldDB" id="A0ABD3Q752"/>
<comment type="caution">
    <text evidence="2">The sequence shown here is derived from an EMBL/GenBank/DDBJ whole genome shotgun (WGS) entry which is preliminary data.</text>
</comment>
<dbReference type="Proteomes" id="UP001530315">
    <property type="component" value="Unassembled WGS sequence"/>
</dbReference>
<protein>
    <recommendedName>
        <fullName evidence="4">Reverse transcriptase Ty1/copia-type domain-containing protein</fullName>
    </recommendedName>
</protein>
<feature type="compositionally biased region" description="Basic and acidic residues" evidence="1">
    <location>
        <begin position="799"/>
        <end position="809"/>
    </location>
</feature>
<organism evidence="2 3">
    <name type="scientific">Stephanodiscus triporus</name>
    <dbReference type="NCBI Taxonomy" id="2934178"/>
    <lineage>
        <taxon>Eukaryota</taxon>
        <taxon>Sar</taxon>
        <taxon>Stramenopiles</taxon>
        <taxon>Ochrophyta</taxon>
        <taxon>Bacillariophyta</taxon>
        <taxon>Coscinodiscophyceae</taxon>
        <taxon>Thalassiosirophycidae</taxon>
        <taxon>Stephanodiscales</taxon>
        <taxon>Stephanodiscaceae</taxon>
        <taxon>Stephanodiscus</taxon>
    </lineage>
</organism>
<feature type="compositionally biased region" description="Gly residues" evidence="1">
    <location>
        <begin position="863"/>
        <end position="881"/>
    </location>
</feature>
<name>A0ABD3Q752_9STRA</name>
<sequence length="933" mass="104280">MTKAYKLPITEISKYTFNTGENKFAAQFTESCERVAGYVQQSGMEESYLVAETIRTGTVQTIALPAVVDPNDPEKADLDLIRTEVVKSVAKRRQKLEESLKKGYAMVYDQCTQEVRDKLKATKNWENIQAEQSLHKLIKRIEKTCVGFDDRKQSVFNLVQSLKTLFLYSQTEKELVEEYARNFRSLWDTVEAFGGSPGAHQGLVDAELLKQGITNPDDAQLKAMEEVSVEQVKAALLISRASRNKYGKLKNELANNYLLRMNQYPDTYKKAQRILSNYQNTRGKAAAGERQDGEVMRAAEAAVLRQKDQRPTTAASDDVSTMTGRTGGGGGEQEAAEDAHQLLNVTLTQGGELPGDRVYLDGCSTITAFKNKKYLKNIRMEERGVCINCNAVCFYKYEQGLPYINLSHSNAAGAMLLLQHGEQGQTEVALVHTVRGNYEGYTKHKILKAKEARRAQAMMGNPNERDYKGMLGVSQMFSPRELLLRWRLDYKKHCRVEPGTYCEVHDEPVPTNTMTPCMHKAIALGPTEPYEWTNEVPEDDPEFQGLLDENKDTAVYPDISAKLPGVELEEDEQDFQMVTAEPELEFHELAGAALHNAVIDAAGALQQACVNNLSQAPGPALLDGDKDNLVYEIMFDVPDARLFPTDDDPNEPLRDDSDDTLIVAVPGADDDSEPVGQRYPKYITADRKGTRILYVKLQKALYGLMRASLLFYQKLRKEFEQYGLVDNFELTKFSCHMGKLYGPNLSMHLGKKRDYLGVDMEFCNDGALEVLMIVYLKSVIKDFPELRRGRVATPAHNKLVSDRDNDDGRLSGMGGGGVGCDTDNNNRRRTNANKRYGFGGKKQKGRFKQNGRATLNDMSGVRTRGGFGGFGQKSQGGGAGSGNKRKAGSGDGNKRPGKRARDASRNEELILQKYIKYSETYYHYNHLVTFGLN</sequence>
<evidence type="ECO:0000313" key="3">
    <source>
        <dbReference type="Proteomes" id="UP001530315"/>
    </source>
</evidence>
<proteinExistence type="predicted"/>
<feature type="region of interest" description="Disordered" evidence="1">
    <location>
        <begin position="303"/>
        <end position="333"/>
    </location>
</feature>
<accession>A0ABD3Q752</accession>
<keyword evidence="3" id="KW-1185">Reference proteome</keyword>
<evidence type="ECO:0000313" key="2">
    <source>
        <dbReference type="EMBL" id="KAL3796182.1"/>
    </source>
</evidence>